<organism evidence="2 3">
    <name type="scientific">Rhizopus stolonifer</name>
    <name type="common">Rhizopus nigricans</name>
    <dbReference type="NCBI Taxonomy" id="4846"/>
    <lineage>
        <taxon>Eukaryota</taxon>
        <taxon>Fungi</taxon>
        <taxon>Fungi incertae sedis</taxon>
        <taxon>Mucoromycota</taxon>
        <taxon>Mucoromycotina</taxon>
        <taxon>Mucoromycetes</taxon>
        <taxon>Mucorales</taxon>
        <taxon>Mucorineae</taxon>
        <taxon>Rhizopodaceae</taxon>
        <taxon>Rhizopus</taxon>
    </lineage>
</organism>
<keyword evidence="3" id="KW-1185">Reference proteome</keyword>
<feature type="domain" description="BTB" evidence="1">
    <location>
        <begin position="157"/>
        <end position="236"/>
    </location>
</feature>
<reference evidence="2 3" key="1">
    <citation type="journal article" date="2018" name="G3 (Bethesda)">
        <title>Phylogenetic and Phylogenomic Definition of Rhizopus Species.</title>
        <authorList>
            <person name="Gryganskyi A.P."/>
            <person name="Golan J."/>
            <person name="Dolatabadi S."/>
            <person name="Mondo S."/>
            <person name="Robb S."/>
            <person name="Idnurm A."/>
            <person name="Muszewska A."/>
            <person name="Steczkiewicz K."/>
            <person name="Masonjones S."/>
            <person name="Liao H.L."/>
            <person name="Gajdeczka M.T."/>
            <person name="Anike F."/>
            <person name="Vuek A."/>
            <person name="Anishchenko I.M."/>
            <person name="Voigt K."/>
            <person name="de Hoog G.S."/>
            <person name="Smith M.E."/>
            <person name="Heitman J."/>
            <person name="Vilgalys R."/>
            <person name="Stajich J.E."/>
        </authorList>
    </citation>
    <scope>NUCLEOTIDE SEQUENCE [LARGE SCALE GENOMIC DNA]</scope>
    <source>
        <strain evidence="2 3">LSU 92-RS-03</strain>
    </source>
</reference>
<sequence length="744" mass="84404">MFDAPIGTIYTSLNKIHDNPKEYLADICFCFPSTEIWAHKAILLARAPEFVKKYLPRLEEDESLIKIDISQTIHLELFTPLLRFWYTASFVPPGSKEKESSLLDKLGLELGVPVLPIRSDTVPDNIQLLSDLKSMLHKNTASDVTIHIISSSDRKLSDLVTTCPDNHTQQVDIPNASFKAHKFLLAAQSPYFYSLFCTQFQEASSTSVCLTDDLFNEAIVDTMLTFFYTDKIVISELDKDSSKSHSHHDLQQSKHTLRVMQKTFYAADYLGHDDTLGKTLLHEMQKLCHGFKCFCARCAVILPSMLAWSDRHAELLPELRRTLVQLYCDPVHSLTPFWSQQPFAFLASSLVTSTANLGENTLRLVLKQERPSRYKTLIHEIVMQTCLNVTKHNAIHVLSSLHLCGSRIRSADPIPTWSRDAHHLLYPILQYTVDMVSQFFDFYCVEYPILLSCVDGIGAGFSVDFLEFLLDRVLSQGIQETNAGAIYQGIVRDLFGRQEVVKNVAIDDVLLRARRQCARFISQRWSAVKAQGGLMKLEKATLRQLSEDTGVPYRALSKPYETEFNLFSFKPRKYKKTRRFSVDPIMDVVRPKSRPRALSAESPFVAETLREADKRLSVTSSLLEQRPLLRTSASFTSLTDQLLPVDPLEEKPRLKFELPVPPSRAPIKTGSSNAYLTKKIKRGKLRRPRWSMSSDVSDEEGDTPLMGDKVELLRRPLPTLGTIKFIGNVQFAQGLHIGVELESR</sequence>
<dbReference type="SUPFAM" id="SSF74924">
    <property type="entry name" value="Cap-Gly domain"/>
    <property type="match status" value="1"/>
</dbReference>
<dbReference type="CDD" id="cd18186">
    <property type="entry name" value="BTB_POZ_ZBTB_KLHL-like"/>
    <property type="match status" value="1"/>
</dbReference>
<proteinExistence type="predicted"/>
<dbReference type="PANTHER" id="PTHR16064:SF3">
    <property type="entry name" value="BTB_POZ DOMAIN-CONTAINING PROTEIN 7"/>
    <property type="match status" value="1"/>
</dbReference>
<dbReference type="PANTHER" id="PTHR16064">
    <property type="entry name" value="BTB POZ DOMAIN CONTAINING 7"/>
    <property type="match status" value="1"/>
</dbReference>
<dbReference type="InterPro" id="IPR000210">
    <property type="entry name" value="BTB/POZ_dom"/>
</dbReference>
<evidence type="ECO:0000259" key="1">
    <source>
        <dbReference type="PROSITE" id="PS50097"/>
    </source>
</evidence>
<dbReference type="InterPro" id="IPR036859">
    <property type="entry name" value="CAP-Gly_dom_sf"/>
</dbReference>
<dbReference type="Pfam" id="PF00651">
    <property type="entry name" value="BTB"/>
    <property type="match status" value="2"/>
</dbReference>
<dbReference type="OrthoDB" id="2130750at2759"/>
<gene>
    <name evidence="2" type="primary">BTBD8</name>
    <name evidence="2" type="ORF">CU098_006826</name>
</gene>
<accession>A0A367JGR6</accession>
<name>A0A367JGR6_RHIST</name>
<feature type="non-terminal residue" evidence="2">
    <location>
        <position position="744"/>
    </location>
</feature>
<dbReference type="Proteomes" id="UP000253551">
    <property type="component" value="Unassembled WGS sequence"/>
</dbReference>
<evidence type="ECO:0000313" key="2">
    <source>
        <dbReference type="EMBL" id="RCH88911.1"/>
    </source>
</evidence>
<dbReference type="InterPro" id="IPR042345">
    <property type="entry name" value="Btbd7"/>
</dbReference>
<comment type="caution">
    <text evidence="2">The sequence shown here is derived from an EMBL/GenBank/DDBJ whole genome shotgun (WGS) entry which is preliminary data.</text>
</comment>
<feature type="domain" description="BTB" evidence="1">
    <location>
        <begin position="25"/>
        <end position="94"/>
    </location>
</feature>
<dbReference type="STRING" id="4846.A0A367JGR6"/>
<dbReference type="Gene3D" id="3.30.710.10">
    <property type="entry name" value="Potassium Channel Kv1.1, Chain A"/>
    <property type="match status" value="2"/>
</dbReference>
<dbReference type="AlphaFoldDB" id="A0A367JGR6"/>
<dbReference type="InterPro" id="IPR011333">
    <property type="entry name" value="SKP1/BTB/POZ_sf"/>
</dbReference>
<dbReference type="SMART" id="SM00225">
    <property type="entry name" value="BTB"/>
    <property type="match status" value="1"/>
</dbReference>
<dbReference type="EMBL" id="PJQM01003435">
    <property type="protein sequence ID" value="RCH88911.1"/>
    <property type="molecule type" value="Genomic_DNA"/>
</dbReference>
<protein>
    <submittedName>
        <fullName evidence="2">BTB (POZ) domain-containing protein 8</fullName>
    </submittedName>
</protein>
<evidence type="ECO:0000313" key="3">
    <source>
        <dbReference type="Proteomes" id="UP000253551"/>
    </source>
</evidence>
<dbReference type="PROSITE" id="PS50097">
    <property type="entry name" value="BTB"/>
    <property type="match status" value="2"/>
</dbReference>
<dbReference type="SUPFAM" id="SSF54695">
    <property type="entry name" value="POZ domain"/>
    <property type="match status" value="2"/>
</dbReference>